<dbReference type="PANTHER" id="PTHR32258:SF28">
    <property type="entry name" value="PROTEIN NETWORKED 3A-RELATED"/>
    <property type="match status" value="1"/>
</dbReference>
<feature type="coiled-coil region" evidence="1">
    <location>
        <begin position="47"/>
        <end position="74"/>
    </location>
</feature>
<feature type="compositionally biased region" description="Low complexity" evidence="2">
    <location>
        <begin position="775"/>
        <end position="790"/>
    </location>
</feature>
<dbReference type="PANTHER" id="PTHR32258">
    <property type="entry name" value="PROTEIN NETWORKED 4A"/>
    <property type="match status" value="1"/>
</dbReference>
<dbReference type="VEuPathDB" id="FungiDB:SCHCODRAFT_02522034"/>
<keyword evidence="1" id="KW-0175">Coiled coil</keyword>
<evidence type="ECO:0000256" key="2">
    <source>
        <dbReference type="SAM" id="MobiDB-lite"/>
    </source>
</evidence>
<feature type="compositionally biased region" description="Low complexity" evidence="2">
    <location>
        <begin position="696"/>
        <end position="711"/>
    </location>
</feature>
<dbReference type="EMBL" id="GL377320">
    <property type="protein sequence ID" value="EFI91048.1"/>
    <property type="molecule type" value="Genomic_DNA"/>
</dbReference>
<sequence length="1321" mass="145476">MVAASRKRTVDGPSEVSASSGAEVCLANKKAQHVGAVKVRVVESAASVLFQEELQRAKEELATLKESSRLGEENIRLCNDIISRSENASATASETALIAALRSVLGPSALSSTPFSYPEHQGLSTEPHIPYDELLELHVGNQKSLDSLISLNGTLQEERRKHIRDIELLRAKLEVRTSKSTEDKSIQCFHREISKPGSSSPRTPPQIPLTVHHRAVLTLNKEIEGLKRERDRAQSKSDATVKDFKIYKAGVVQQNRERNKASQSFLTDLRRKIMSVLHVGHIPHHIAISPIQTGDVEDMKSNIHGMLMCMFKHFDLQKRGNSQRPICHTDELPEHFANLQIAEDAEMIVDEVMARDKLDLTPSAATAANPQAPPSNLLTVRALDAAMEGVIRDLEHGQASEGNENGIDSPQVLNKASGLDEDVVTLLHDPVPMQEGNIILGMTSLKGQEQVGGAEVVREWEALRETAGKELERVNQEILNAQKVAKDEANATAAASIRVATAQVEEAQRRLREVEEEIENRAASVENANRELERVHKDMQKAKDEADASAAAVRDRALAAAARSLTEGQSSREATAQEEDARRRLREVEEEIENRAASVENANRELERVHKDMQKAKDEADASAAAVRDRALAAAARSLTEGQSSREATAQEEDARRRLREVEEEIEDRAASLEDANRELNRVRQDILDAQKAQEEAQASSGAAQASSREATAQEEDARRVRARAMVQTESLRYGQRLREVEEEIEDRAASLEDANRELNRVRQDILDAQKAQEEAQASSGAAQASSREATAQVQDARRRLREVEEEIENRAASVENANRELERVHKDMQKAKDEADASAAAVRDRALAAAARSLTEGQSSREATAQEEDARRRLREVEEEIEDRAASLEDANRELNRVRQDILDAQKAQEEAQASSGAAQASSREATAQEQDARRVRARAMVQTESLRYGQRLREVEEEIENRVASRETPNKVKEEQAYAIAELDATPRCTDKDIQTQRPLSEVAGEYKRLNLLPVNALEQARGCPQMRRSSLKNDEQVAAMLLAVFLGACLQVHQTLPERGSHLSPAEVEIEKIRAKILAAQTDLLSLPSRDVTSVPTLTGFQDLDRVSTVNAPAREQGSASMARRIKHSGSIDDILDTDPEQGFDGIRIKGEFHRGPTLQPAKSDVRDDGPAPWGHFTPTHEAKRPSTSCQPINEPPVGQGTLPVNRRSQLSHMSQSSVSSARTKTTRDRGVVSGVRNAPKSVVPKVKRSTCVEASSVGGCRSDKEGAAMSSTARGTAVVQQSSNLTEAFIRKKALKDAKVITQMQAARAARPAHTQR</sequence>
<organism evidence="4">
    <name type="scientific">Schizophyllum commune (strain H4-8 / FGSC 9210)</name>
    <name type="common">Split gill fungus</name>
    <dbReference type="NCBI Taxonomy" id="578458"/>
    <lineage>
        <taxon>Eukaryota</taxon>
        <taxon>Fungi</taxon>
        <taxon>Dikarya</taxon>
        <taxon>Basidiomycota</taxon>
        <taxon>Agaricomycotina</taxon>
        <taxon>Agaricomycetes</taxon>
        <taxon>Agaricomycetidae</taxon>
        <taxon>Agaricales</taxon>
        <taxon>Schizophyllaceae</taxon>
        <taxon>Schizophyllum</taxon>
    </lineage>
</organism>
<reference evidence="3 4" key="1">
    <citation type="journal article" date="2010" name="Nat. Biotechnol.">
        <title>Genome sequence of the model mushroom Schizophyllum commune.</title>
        <authorList>
            <person name="Ohm R.A."/>
            <person name="de Jong J.F."/>
            <person name="Lugones L.G."/>
            <person name="Aerts A."/>
            <person name="Kothe E."/>
            <person name="Stajich J.E."/>
            <person name="de Vries R.P."/>
            <person name="Record E."/>
            <person name="Levasseur A."/>
            <person name="Baker S.E."/>
            <person name="Bartholomew K.A."/>
            <person name="Coutinho P.M."/>
            <person name="Erdmann S."/>
            <person name="Fowler T.J."/>
            <person name="Gathman A.C."/>
            <person name="Lombard V."/>
            <person name="Henrissat B."/>
            <person name="Knabe N."/>
            <person name="Kuees U."/>
            <person name="Lilly W.W."/>
            <person name="Lindquist E."/>
            <person name="Lucas S."/>
            <person name="Magnuson J.K."/>
            <person name="Piumi F."/>
            <person name="Raudaskoski M."/>
            <person name="Salamov A."/>
            <person name="Schmutz J."/>
            <person name="Schwarze F.W.M.R."/>
            <person name="vanKuyk P.A."/>
            <person name="Horton J.S."/>
            <person name="Grigoriev I.V."/>
            <person name="Woesten H.A.B."/>
        </authorList>
    </citation>
    <scope>NUCLEOTIDE SEQUENCE [LARGE SCALE GENOMIC DNA]</scope>
    <source>
        <strain evidence="4">H4-8 / FGSC 9210</strain>
    </source>
</reference>
<evidence type="ECO:0000313" key="3">
    <source>
        <dbReference type="EMBL" id="EFI91048.1"/>
    </source>
</evidence>
<evidence type="ECO:0000256" key="1">
    <source>
        <dbReference type="SAM" id="Coils"/>
    </source>
</evidence>
<dbReference type="HOGENOM" id="CLU_259859_0_0_1"/>
<keyword evidence="4" id="KW-1185">Reference proteome</keyword>
<feature type="region of interest" description="Disordered" evidence="2">
    <location>
        <begin position="691"/>
        <end position="721"/>
    </location>
</feature>
<feature type="region of interest" description="Disordered" evidence="2">
    <location>
        <begin position="1156"/>
        <end position="1234"/>
    </location>
</feature>
<name>D8QM67_SCHCM</name>
<feature type="region of interest" description="Disordered" evidence="2">
    <location>
        <begin position="907"/>
        <end position="936"/>
    </location>
</feature>
<gene>
    <name evidence="3" type="ORF">SCHCODRAFT_114937</name>
</gene>
<proteinExistence type="predicted"/>
<feature type="compositionally biased region" description="Low complexity" evidence="2">
    <location>
        <begin position="912"/>
        <end position="927"/>
    </location>
</feature>
<dbReference type="InterPro" id="IPR051861">
    <property type="entry name" value="NET_actin-binding_domain"/>
</dbReference>
<feature type="region of interest" description="Disordered" evidence="2">
    <location>
        <begin position="851"/>
        <end position="875"/>
    </location>
</feature>
<feature type="region of interest" description="Disordered" evidence="2">
    <location>
        <begin position="770"/>
        <end position="798"/>
    </location>
</feature>
<dbReference type="Proteomes" id="UP000007431">
    <property type="component" value="Unassembled WGS sequence"/>
</dbReference>
<accession>D8QM67</accession>
<dbReference type="InParanoid" id="D8QM67"/>
<feature type="compositionally biased region" description="Low complexity" evidence="2">
    <location>
        <begin position="1212"/>
        <end position="1224"/>
    </location>
</feature>
<evidence type="ECO:0000313" key="4">
    <source>
        <dbReference type="Proteomes" id="UP000007431"/>
    </source>
</evidence>
<dbReference type="OMA" id="NVQDERI"/>
<feature type="non-terminal residue" evidence="3">
    <location>
        <position position="1321"/>
    </location>
</feature>
<feature type="region of interest" description="Disordered" evidence="2">
    <location>
        <begin position="561"/>
        <end position="583"/>
    </location>
</feature>
<feature type="region of interest" description="Disordered" evidence="2">
    <location>
        <begin position="635"/>
        <end position="659"/>
    </location>
</feature>
<protein>
    <submittedName>
        <fullName evidence="3">Uncharacterized protein</fullName>
    </submittedName>
</protein>